<sequence>MLTLSAGNLLAHDGEVGGNGPFSPATVVDAAQLQCIEPTSNPFPTQAMAMAFADYLRWTKAQGLSRLAAFKVLADPAYAGGIELPSEEMANQFQDYLDWTEQQGLSRFYAFNVTNFD</sequence>
<keyword evidence="2" id="KW-1185">Reference proteome</keyword>
<name>A0AAJ0X8B8_9GAMM</name>
<organism evidence="1 2">
    <name type="scientific">Halochromatium glycolicum</name>
    <dbReference type="NCBI Taxonomy" id="85075"/>
    <lineage>
        <taxon>Bacteria</taxon>
        <taxon>Pseudomonadati</taxon>
        <taxon>Pseudomonadota</taxon>
        <taxon>Gammaproteobacteria</taxon>
        <taxon>Chromatiales</taxon>
        <taxon>Chromatiaceae</taxon>
        <taxon>Halochromatium</taxon>
    </lineage>
</organism>
<evidence type="ECO:0000313" key="1">
    <source>
        <dbReference type="EMBL" id="MBK1703776.1"/>
    </source>
</evidence>
<accession>A0AAJ0X8B8</accession>
<protein>
    <submittedName>
        <fullName evidence="1">Uncharacterized protein</fullName>
    </submittedName>
</protein>
<comment type="caution">
    <text evidence="1">The sequence shown here is derived from an EMBL/GenBank/DDBJ whole genome shotgun (WGS) entry which is preliminary data.</text>
</comment>
<gene>
    <name evidence="1" type="ORF">CKO40_04265</name>
</gene>
<dbReference type="AlphaFoldDB" id="A0AAJ0X8B8"/>
<evidence type="ECO:0000313" key="2">
    <source>
        <dbReference type="Proteomes" id="UP001296776"/>
    </source>
</evidence>
<reference evidence="1" key="2">
    <citation type="journal article" date="2020" name="Microorganisms">
        <title>Osmotic Adaptation and Compatible Solute Biosynthesis of Phototrophic Bacteria as Revealed from Genome Analyses.</title>
        <authorList>
            <person name="Imhoff J.F."/>
            <person name="Rahn T."/>
            <person name="Kunzel S."/>
            <person name="Keller A."/>
            <person name="Neulinger S.C."/>
        </authorList>
    </citation>
    <scope>NUCLEOTIDE SEQUENCE</scope>
    <source>
        <strain evidence="1">DSM 11080</strain>
    </source>
</reference>
<reference evidence="1" key="1">
    <citation type="submission" date="2017-08" db="EMBL/GenBank/DDBJ databases">
        <authorList>
            <person name="Imhoff J.F."/>
            <person name="Rahn T."/>
            <person name="Kuenzel S."/>
            <person name="Neulinger S.C."/>
        </authorList>
    </citation>
    <scope>NUCLEOTIDE SEQUENCE</scope>
    <source>
        <strain evidence="1">DSM 11080</strain>
    </source>
</reference>
<dbReference type="Proteomes" id="UP001296776">
    <property type="component" value="Unassembled WGS sequence"/>
</dbReference>
<dbReference type="EMBL" id="NRSJ01000005">
    <property type="protein sequence ID" value="MBK1703776.1"/>
    <property type="molecule type" value="Genomic_DNA"/>
</dbReference>
<proteinExistence type="predicted"/>